<keyword evidence="1" id="KW-1133">Transmembrane helix</keyword>
<evidence type="ECO:0000313" key="2">
    <source>
        <dbReference type="EMBL" id="GEO87958.1"/>
    </source>
</evidence>
<sequence length="212" mass="23585">MPALRAHLERLDRRRATVWADALEHEFPGIGEQPDRVQGLVALEPYRNPRPRPAVAVVVDGSAYVMVDGRPNVFPVLSHNLYALNGRNVRVLSIPSHDGRRYYPTHVDGWTEPDTLVSVLQGCAPPANDNWWPAERATTHGTSDKRFPLVRKEWFHVAIWASAVLVIWGSALSEPTGSPVAQLIERLLMLACFGLFVASASALVVWLRQGRS</sequence>
<dbReference type="AlphaFoldDB" id="A0A512HR89"/>
<keyword evidence="3" id="KW-1185">Reference proteome</keyword>
<reference evidence="2 3" key="1">
    <citation type="submission" date="2019-07" db="EMBL/GenBank/DDBJ databases">
        <title>Whole genome shotgun sequence of Aeromicrobium flavum NBRC 107625.</title>
        <authorList>
            <person name="Hosoyama A."/>
            <person name="Uohara A."/>
            <person name="Ohji S."/>
            <person name="Ichikawa N."/>
        </authorList>
    </citation>
    <scope>NUCLEOTIDE SEQUENCE [LARGE SCALE GENOMIC DNA]</scope>
    <source>
        <strain evidence="2 3">NBRC 107625</strain>
    </source>
</reference>
<accession>A0A512HR89</accession>
<evidence type="ECO:0000313" key="3">
    <source>
        <dbReference type="Proteomes" id="UP000321769"/>
    </source>
</evidence>
<proteinExistence type="predicted"/>
<feature type="transmembrane region" description="Helical" evidence="1">
    <location>
        <begin position="187"/>
        <end position="207"/>
    </location>
</feature>
<evidence type="ECO:0000256" key="1">
    <source>
        <dbReference type="SAM" id="Phobius"/>
    </source>
</evidence>
<name>A0A512HR89_9ACTN</name>
<dbReference type="Proteomes" id="UP000321769">
    <property type="component" value="Unassembled WGS sequence"/>
</dbReference>
<protein>
    <submittedName>
        <fullName evidence="2">Uncharacterized protein</fullName>
    </submittedName>
</protein>
<feature type="transmembrane region" description="Helical" evidence="1">
    <location>
        <begin position="154"/>
        <end position="172"/>
    </location>
</feature>
<gene>
    <name evidence="2" type="ORF">AFL01nite_02850</name>
</gene>
<keyword evidence="1" id="KW-0812">Transmembrane</keyword>
<keyword evidence="1" id="KW-0472">Membrane</keyword>
<organism evidence="2 3">
    <name type="scientific">Aeromicrobium flavum</name>
    <dbReference type="NCBI Taxonomy" id="416568"/>
    <lineage>
        <taxon>Bacteria</taxon>
        <taxon>Bacillati</taxon>
        <taxon>Actinomycetota</taxon>
        <taxon>Actinomycetes</taxon>
        <taxon>Propionibacteriales</taxon>
        <taxon>Nocardioidaceae</taxon>
        <taxon>Aeromicrobium</taxon>
    </lineage>
</organism>
<comment type="caution">
    <text evidence="2">The sequence shown here is derived from an EMBL/GenBank/DDBJ whole genome shotgun (WGS) entry which is preliminary data.</text>
</comment>
<dbReference type="EMBL" id="BJZQ01000001">
    <property type="protein sequence ID" value="GEO87958.1"/>
    <property type="molecule type" value="Genomic_DNA"/>
</dbReference>